<dbReference type="KEGG" id="tpaf:A3L08_05470"/>
<feature type="coiled-coil region" evidence="1">
    <location>
        <begin position="103"/>
        <end position="158"/>
    </location>
</feature>
<evidence type="ECO:0000256" key="1">
    <source>
        <dbReference type="SAM" id="Coils"/>
    </source>
</evidence>
<gene>
    <name evidence="4" type="ORF">A3L08_05470</name>
</gene>
<organism evidence="4 5">
    <name type="scientific">Thermococcus pacificus</name>
    <dbReference type="NCBI Taxonomy" id="71998"/>
    <lineage>
        <taxon>Archaea</taxon>
        <taxon>Methanobacteriati</taxon>
        <taxon>Methanobacteriota</taxon>
        <taxon>Thermococci</taxon>
        <taxon>Thermococcales</taxon>
        <taxon>Thermococcaceae</taxon>
        <taxon>Thermococcus</taxon>
    </lineage>
</organism>
<keyword evidence="2" id="KW-0472">Membrane</keyword>
<name>A0A218P7P4_9EURY</name>
<dbReference type="InterPro" id="IPR025874">
    <property type="entry name" value="DZR"/>
</dbReference>
<keyword evidence="5" id="KW-1185">Reference proteome</keyword>
<evidence type="ECO:0000256" key="2">
    <source>
        <dbReference type="SAM" id="Phobius"/>
    </source>
</evidence>
<sequence length="301" mass="35415">MEYSRIEKILASLFVAFLLVASINFLRELENVPLRPDYGYYQEKYGIPDLYENQSRLAKLEKELFQVYKGTESNLTEAERLYLFRREEYRVALESGNVTGEKLKQLEDEYLTAKESYEMAYRRYLGAKSAYEKVHSQLEEFNSRIRELEIKANGEYNRAYQAYRLKVLILKLTFVLSLFAASLLLLRRYKNIYTSSFVTYSSLLLLYLILSAIWDTVHTIGLSLFGALATFAALYYIRREYFRPERVYKRRIAQGRCYNCGFPVKDDYLYCPNCGAKLKEKCEHCGALKPIHLEFCPYCGR</sequence>
<keyword evidence="2" id="KW-1133">Transmembrane helix</keyword>
<dbReference type="AlphaFoldDB" id="A0A218P7P4"/>
<reference evidence="4 5" key="1">
    <citation type="submission" date="2016-04" db="EMBL/GenBank/DDBJ databases">
        <title>Complete genome sequence of Thermococcus pacificus type strain P4.</title>
        <authorList>
            <person name="Oger P.M."/>
        </authorList>
    </citation>
    <scope>NUCLEOTIDE SEQUENCE [LARGE SCALE GENOMIC DNA]</scope>
    <source>
        <strain evidence="4 5">P-4</strain>
    </source>
</reference>
<feature type="transmembrane region" description="Helical" evidence="2">
    <location>
        <begin position="197"/>
        <end position="214"/>
    </location>
</feature>
<dbReference type="Proteomes" id="UP000197418">
    <property type="component" value="Chromosome"/>
</dbReference>
<proteinExistence type="predicted"/>
<evidence type="ECO:0000313" key="5">
    <source>
        <dbReference type="Proteomes" id="UP000197418"/>
    </source>
</evidence>
<feature type="transmembrane region" description="Helical" evidence="2">
    <location>
        <begin position="167"/>
        <end position="185"/>
    </location>
</feature>
<keyword evidence="1" id="KW-0175">Coiled coil</keyword>
<dbReference type="OrthoDB" id="11143at2157"/>
<keyword evidence="2" id="KW-0812">Transmembrane</keyword>
<dbReference type="Pfam" id="PF12773">
    <property type="entry name" value="DZR"/>
    <property type="match status" value="1"/>
</dbReference>
<accession>A0A218P7P4</accession>
<evidence type="ECO:0000313" key="4">
    <source>
        <dbReference type="EMBL" id="ASJ06806.1"/>
    </source>
</evidence>
<feature type="transmembrane region" description="Helical" evidence="2">
    <location>
        <begin position="220"/>
        <end position="237"/>
    </location>
</feature>
<evidence type="ECO:0000259" key="3">
    <source>
        <dbReference type="Pfam" id="PF12773"/>
    </source>
</evidence>
<feature type="domain" description="DZANK-type" evidence="3">
    <location>
        <begin position="257"/>
        <end position="300"/>
    </location>
</feature>
<dbReference type="EMBL" id="CP015102">
    <property type="protein sequence ID" value="ASJ06806.1"/>
    <property type="molecule type" value="Genomic_DNA"/>
</dbReference>
<feature type="transmembrane region" description="Helical" evidence="2">
    <location>
        <begin position="9"/>
        <end position="26"/>
    </location>
</feature>
<protein>
    <recommendedName>
        <fullName evidence="3">DZANK-type domain-containing protein</fullName>
    </recommendedName>
</protein>